<evidence type="ECO:0000313" key="4">
    <source>
        <dbReference type="Proteomes" id="UP000185657"/>
    </source>
</evidence>
<reference evidence="2 5" key="2">
    <citation type="submission" date="2016-10" db="EMBL/GenBank/DDBJ databases">
        <title>Hydorgenophaga sp. LPB0072 isolated from gastropod.</title>
        <authorList>
            <person name="Kim E."/>
            <person name="Yi H."/>
        </authorList>
    </citation>
    <scope>NUCLEOTIDE SEQUENCE [LARGE SCALE GENOMIC DNA]</scope>
    <source>
        <strain evidence="2 5">LPB0072</strain>
    </source>
</reference>
<feature type="compositionally biased region" description="Basic and acidic residues" evidence="1">
    <location>
        <begin position="86"/>
        <end position="101"/>
    </location>
</feature>
<organism evidence="2 5">
    <name type="scientific">Hydrogenophaga crassostreae</name>
    <dbReference type="NCBI Taxonomy" id="1763535"/>
    <lineage>
        <taxon>Bacteria</taxon>
        <taxon>Pseudomonadati</taxon>
        <taxon>Pseudomonadota</taxon>
        <taxon>Betaproteobacteria</taxon>
        <taxon>Burkholderiales</taxon>
        <taxon>Comamonadaceae</taxon>
        <taxon>Hydrogenophaga</taxon>
    </lineage>
</organism>
<reference evidence="3 4" key="1">
    <citation type="submission" date="2016-02" db="EMBL/GenBank/DDBJ databases">
        <title>Draft genome sequence of Hydrogenophaga sp. LPB0072.</title>
        <authorList>
            <person name="Shin S.-K."/>
            <person name="Yi H."/>
        </authorList>
    </citation>
    <scope>NUCLEOTIDE SEQUENCE [LARGE SCALE GENOMIC DNA]</scope>
    <source>
        <strain evidence="3 4">LPB0072</strain>
    </source>
</reference>
<name>A0A167GIL1_9BURK</name>
<dbReference type="EMBL" id="CP017476">
    <property type="protein sequence ID" value="AOW15043.1"/>
    <property type="molecule type" value="Genomic_DNA"/>
</dbReference>
<dbReference type="KEGG" id="hyl:LPB072_21765"/>
<dbReference type="AlphaFoldDB" id="A0A167GIL1"/>
<feature type="region of interest" description="Disordered" evidence="1">
    <location>
        <begin position="1"/>
        <end position="101"/>
    </location>
</feature>
<dbReference type="Proteomes" id="UP000185680">
    <property type="component" value="Chromosome"/>
</dbReference>
<evidence type="ECO:0000256" key="1">
    <source>
        <dbReference type="SAM" id="MobiDB-lite"/>
    </source>
</evidence>
<protein>
    <submittedName>
        <fullName evidence="2">Uncharacterized protein</fullName>
    </submittedName>
</protein>
<accession>A0A167GIL1</accession>
<dbReference type="Proteomes" id="UP000185657">
    <property type="component" value="Unassembled WGS sequence"/>
</dbReference>
<evidence type="ECO:0000313" key="3">
    <source>
        <dbReference type="EMBL" id="OAD39495.1"/>
    </source>
</evidence>
<sequence length="101" mass="11061">MSRANRPVPSPKGADTPTEKAQPGRHPQKKPRLPHEHDESSDSQVGASDPRIEQAARDLEGRSQDTGRGPVVRKLAREAFPPSHQENGERATEGRPDRSPS</sequence>
<feature type="compositionally biased region" description="Basic and acidic residues" evidence="1">
    <location>
        <begin position="50"/>
        <end position="65"/>
    </location>
</feature>
<gene>
    <name evidence="2" type="ORF">LPB072_21765</name>
    <name evidence="3" type="ORF">LPB72_21150</name>
</gene>
<evidence type="ECO:0000313" key="2">
    <source>
        <dbReference type="EMBL" id="AOW15043.1"/>
    </source>
</evidence>
<keyword evidence="4" id="KW-1185">Reference proteome</keyword>
<dbReference type="EMBL" id="LVWD01000042">
    <property type="protein sequence ID" value="OAD39495.1"/>
    <property type="molecule type" value="Genomic_DNA"/>
</dbReference>
<evidence type="ECO:0000313" key="5">
    <source>
        <dbReference type="Proteomes" id="UP000185680"/>
    </source>
</evidence>
<proteinExistence type="predicted"/>